<feature type="transmembrane region" description="Helical" evidence="8">
    <location>
        <begin position="220"/>
        <end position="240"/>
    </location>
</feature>
<keyword evidence="6 8" id="KW-1133">Transmembrane helix</keyword>
<keyword evidence="4" id="KW-1003">Cell membrane</keyword>
<dbReference type="GO" id="GO:0033214">
    <property type="term" value="P:siderophore-iron import into cell"/>
    <property type="evidence" value="ECO:0007669"/>
    <property type="project" value="TreeGrafter"/>
</dbReference>
<evidence type="ECO:0000313" key="10">
    <source>
        <dbReference type="Proteomes" id="UP000190037"/>
    </source>
</evidence>
<keyword evidence="10" id="KW-1185">Reference proteome</keyword>
<keyword evidence="5 8" id="KW-0812">Transmembrane</keyword>
<feature type="transmembrane region" description="Helical" evidence="8">
    <location>
        <begin position="177"/>
        <end position="199"/>
    </location>
</feature>
<feature type="transmembrane region" description="Helical" evidence="8">
    <location>
        <begin position="305"/>
        <end position="325"/>
    </location>
</feature>
<feature type="transmembrane region" description="Helical" evidence="8">
    <location>
        <begin position="124"/>
        <end position="141"/>
    </location>
</feature>
<dbReference type="SUPFAM" id="SSF81345">
    <property type="entry name" value="ABC transporter involved in vitamin B12 uptake, BtuC"/>
    <property type="match status" value="1"/>
</dbReference>
<dbReference type="GO" id="GO:0022857">
    <property type="term" value="F:transmembrane transporter activity"/>
    <property type="evidence" value="ECO:0007669"/>
    <property type="project" value="InterPro"/>
</dbReference>
<gene>
    <name evidence="9" type="ORF">B4N89_30235</name>
</gene>
<comment type="subcellular location">
    <subcellularLocation>
        <location evidence="1">Cell membrane</location>
        <topology evidence="1">Multi-pass membrane protein</topology>
    </subcellularLocation>
</comment>
<feature type="transmembrane region" description="Helical" evidence="8">
    <location>
        <begin position="148"/>
        <end position="171"/>
    </location>
</feature>
<organism evidence="9 10">
    <name type="scientific">Embleya scabrispora</name>
    <dbReference type="NCBI Taxonomy" id="159449"/>
    <lineage>
        <taxon>Bacteria</taxon>
        <taxon>Bacillati</taxon>
        <taxon>Actinomycetota</taxon>
        <taxon>Actinomycetes</taxon>
        <taxon>Kitasatosporales</taxon>
        <taxon>Streptomycetaceae</taxon>
        <taxon>Embleya</taxon>
    </lineage>
</organism>
<comment type="similarity">
    <text evidence="2">Belongs to the binding-protein-dependent transport system permease family. FecCD subfamily.</text>
</comment>
<dbReference type="OrthoDB" id="4455417at2"/>
<feature type="transmembrane region" description="Helical" evidence="8">
    <location>
        <begin position="38"/>
        <end position="60"/>
    </location>
</feature>
<evidence type="ECO:0000256" key="6">
    <source>
        <dbReference type="ARBA" id="ARBA00022989"/>
    </source>
</evidence>
<dbReference type="EMBL" id="MWQN01000001">
    <property type="protein sequence ID" value="OPC84634.1"/>
    <property type="molecule type" value="Genomic_DNA"/>
</dbReference>
<keyword evidence="7 8" id="KW-0472">Membrane</keyword>
<evidence type="ECO:0000313" key="9">
    <source>
        <dbReference type="EMBL" id="OPC84634.1"/>
    </source>
</evidence>
<comment type="caution">
    <text evidence="9">The sequence shown here is derived from an EMBL/GenBank/DDBJ whole genome shotgun (WGS) entry which is preliminary data.</text>
</comment>
<feature type="transmembrane region" description="Helical" evidence="8">
    <location>
        <begin position="94"/>
        <end position="112"/>
    </location>
</feature>
<dbReference type="GO" id="GO:0005886">
    <property type="term" value="C:plasma membrane"/>
    <property type="evidence" value="ECO:0007669"/>
    <property type="project" value="UniProtKB-SubCell"/>
</dbReference>
<evidence type="ECO:0000256" key="5">
    <source>
        <dbReference type="ARBA" id="ARBA00022692"/>
    </source>
</evidence>
<dbReference type="InterPro" id="IPR000522">
    <property type="entry name" value="ABC_transptr_permease_BtuC"/>
</dbReference>
<sequence>MSTVETEPDGGAATSGEVRRPRGYLRIGNAVALPVRGVTVLAAIVVLVLTVAAAVATLTLGRLGIAPDDLLPAIFGGAEGREKFVLNRLRGPRLVVCLGAGAAFGLSGALFQTATRNPLASPDVIGLASGAGAGAAIFALAMPGGAPVWLGALLGATGAMGIVHLATGTGFRDPGRLVVAGIGVAAIGTAITQYVVYVVERDKASALSAYVNGSVAARSWDDASTIGLVLLVVAVPAVVLSRHLDLGEMGDDVARSLGGNPGRARTCAVVLAIVLSAGAVTVAGPVAFIALTAPQIARRLTRGSGPHLVLSTLVGMLLLTVADLAAQQLPYVEPLPVGIYTLAFGGAYLGFLLTREWRSGRL</sequence>
<evidence type="ECO:0000256" key="7">
    <source>
        <dbReference type="ARBA" id="ARBA00023136"/>
    </source>
</evidence>
<keyword evidence="3" id="KW-0813">Transport</keyword>
<name>A0A1T3P6E6_9ACTN</name>
<dbReference type="PANTHER" id="PTHR30472">
    <property type="entry name" value="FERRIC ENTEROBACTIN TRANSPORT SYSTEM PERMEASE PROTEIN"/>
    <property type="match status" value="1"/>
</dbReference>
<reference evidence="9 10" key="1">
    <citation type="submission" date="2017-03" db="EMBL/GenBank/DDBJ databases">
        <title>Draft genome sequence of Streptomyces scabrisporus NF3, endophyte isolated from Amphipterygium adstringens.</title>
        <authorList>
            <person name="Vazquez M."/>
            <person name="Ceapa C.D."/>
            <person name="Rodriguez Luna D."/>
            <person name="Sanchez Esquivel S."/>
        </authorList>
    </citation>
    <scope>NUCLEOTIDE SEQUENCE [LARGE SCALE GENOMIC DNA]</scope>
    <source>
        <strain evidence="9 10">NF3</strain>
    </source>
</reference>
<protein>
    <submittedName>
        <fullName evidence="9">Ferrichrome ABC transporter permease</fullName>
    </submittedName>
</protein>
<evidence type="ECO:0000256" key="3">
    <source>
        <dbReference type="ARBA" id="ARBA00022448"/>
    </source>
</evidence>
<evidence type="ECO:0000256" key="8">
    <source>
        <dbReference type="SAM" id="Phobius"/>
    </source>
</evidence>
<accession>A0A1T3P6E6</accession>
<feature type="transmembrane region" description="Helical" evidence="8">
    <location>
        <begin position="268"/>
        <end position="293"/>
    </location>
</feature>
<proteinExistence type="inferred from homology"/>
<evidence type="ECO:0000256" key="1">
    <source>
        <dbReference type="ARBA" id="ARBA00004651"/>
    </source>
</evidence>
<dbReference type="STRING" id="159449.B4N89_30235"/>
<dbReference type="AlphaFoldDB" id="A0A1T3P6E6"/>
<evidence type="ECO:0000256" key="4">
    <source>
        <dbReference type="ARBA" id="ARBA00022475"/>
    </source>
</evidence>
<feature type="transmembrane region" description="Helical" evidence="8">
    <location>
        <begin position="337"/>
        <end position="354"/>
    </location>
</feature>
<dbReference type="CDD" id="cd06550">
    <property type="entry name" value="TM_ABC_iron-siderophores_like"/>
    <property type="match status" value="1"/>
</dbReference>
<dbReference type="RefSeq" id="WP_078978931.1">
    <property type="nucleotide sequence ID" value="NZ_MWQN01000001.1"/>
</dbReference>
<evidence type="ECO:0000256" key="2">
    <source>
        <dbReference type="ARBA" id="ARBA00007935"/>
    </source>
</evidence>
<dbReference type="Pfam" id="PF01032">
    <property type="entry name" value="FecCD"/>
    <property type="match status" value="1"/>
</dbReference>
<dbReference type="Proteomes" id="UP000190037">
    <property type="component" value="Unassembled WGS sequence"/>
</dbReference>
<dbReference type="PANTHER" id="PTHR30472:SF24">
    <property type="entry name" value="FERRIC ENTEROBACTIN TRANSPORT SYSTEM PERMEASE PROTEIN FEPG"/>
    <property type="match status" value="1"/>
</dbReference>
<dbReference type="InterPro" id="IPR037294">
    <property type="entry name" value="ABC_BtuC-like"/>
</dbReference>
<dbReference type="Gene3D" id="1.10.3470.10">
    <property type="entry name" value="ABC transporter involved in vitamin B12 uptake, BtuC"/>
    <property type="match status" value="1"/>
</dbReference>